<proteinExistence type="predicted"/>
<feature type="domain" description="GAG-pre-integrase" evidence="3">
    <location>
        <begin position="245"/>
        <end position="298"/>
    </location>
</feature>
<dbReference type="InterPro" id="IPR025724">
    <property type="entry name" value="GAG-pre-integrase_dom"/>
</dbReference>
<dbReference type="AlphaFoldDB" id="A0A371HSA4"/>
<evidence type="ECO:0000313" key="5">
    <source>
        <dbReference type="EMBL" id="RDY05653.1"/>
    </source>
</evidence>
<dbReference type="EMBL" id="QJKJ01001838">
    <property type="protein sequence ID" value="RDY05653.1"/>
    <property type="molecule type" value="Genomic_DNA"/>
</dbReference>
<dbReference type="Pfam" id="PF13976">
    <property type="entry name" value="gag_pre-integrs"/>
    <property type="match status" value="1"/>
</dbReference>
<dbReference type="Proteomes" id="UP000257109">
    <property type="component" value="Unassembled WGS sequence"/>
</dbReference>
<feature type="domain" description="Retroviral polymerase SH3-like" evidence="4">
    <location>
        <begin position="436"/>
        <end position="480"/>
    </location>
</feature>
<dbReference type="STRING" id="157652.A0A371HSA4"/>
<dbReference type="OrthoDB" id="1932348at2759"/>
<evidence type="ECO:0000259" key="4">
    <source>
        <dbReference type="Pfam" id="PF25597"/>
    </source>
</evidence>
<evidence type="ECO:0000256" key="1">
    <source>
        <dbReference type="SAM" id="Coils"/>
    </source>
</evidence>
<feature type="transmembrane region" description="Helical" evidence="2">
    <location>
        <begin position="384"/>
        <end position="404"/>
    </location>
</feature>
<sequence length="538" mass="62792">MAYTTSEDEDDEEVNFNYLEYLLVAYEELLSNFSTLSLGYKELKIKFSKLSKDFEILEKENSILKKENEKLKEEQTNDLDKAITSKISELQKEIIDFRQSLAKFINGTKNLNKLLKYNTNPHYKSSLEYPKGMSKPSRTNPKGPKKFWVPKIMIIHVAYVFKSKKETLVMVPGQWVLTSHDGRKVYVSKSQDKEKRMGYLRRIEHNLLSISQLCDSGYDVSFNKEKCIVRDYNDSIIFSVKRQNNLYKIDLTNLTNQNVTSLVSINDYQWTWYKKFGHASLRLISKLKKHNLVRESKNIVSTSKPLKLLHIILFAPIITTSLGGKYYGLVMFLAHKDESFKGFSVFYKCIQIEKLFILPLSKVIMRENFKMKTFNSFVKNKEFIIIFLVQEFLNIMKLLIQLVICKTKNIYKTHFEKRLPMNYKKVDNLTFLISTISNDNLGKFDPKSDKRSFIGCLIVSKAYRVYNSRSLKVEESINLNIKDLHTAPKESLLDYEPKIDEASSRNLSLGTLKIESKLGQPLKTKLKWLCSQKLNPRM</sequence>
<feature type="coiled-coil region" evidence="1">
    <location>
        <begin position="40"/>
        <end position="77"/>
    </location>
</feature>
<dbReference type="Pfam" id="PF25597">
    <property type="entry name" value="SH3_retrovirus"/>
    <property type="match status" value="1"/>
</dbReference>
<name>A0A371HSA4_MUCPR</name>
<keyword evidence="6" id="KW-1185">Reference proteome</keyword>
<organism evidence="5 6">
    <name type="scientific">Mucuna pruriens</name>
    <name type="common">Velvet bean</name>
    <name type="synonym">Dolichos pruriens</name>
    <dbReference type="NCBI Taxonomy" id="157652"/>
    <lineage>
        <taxon>Eukaryota</taxon>
        <taxon>Viridiplantae</taxon>
        <taxon>Streptophyta</taxon>
        <taxon>Embryophyta</taxon>
        <taxon>Tracheophyta</taxon>
        <taxon>Spermatophyta</taxon>
        <taxon>Magnoliopsida</taxon>
        <taxon>eudicotyledons</taxon>
        <taxon>Gunneridae</taxon>
        <taxon>Pentapetalae</taxon>
        <taxon>rosids</taxon>
        <taxon>fabids</taxon>
        <taxon>Fabales</taxon>
        <taxon>Fabaceae</taxon>
        <taxon>Papilionoideae</taxon>
        <taxon>50 kb inversion clade</taxon>
        <taxon>NPAAA clade</taxon>
        <taxon>indigoferoid/millettioid clade</taxon>
        <taxon>Phaseoleae</taxon>
        <taxon>Mucuna</taxon>
    </lineage>
</organism>
<evidence type="ECO:0000313" key="6">
    <source>
        <dbReference type="Proteomes" id="UP000257109"/>
    </source>
</evidence>
<keyword evidence="2" id="KW-0472">Membrane</keyword>
<dbReference type="InterPro" id="IPR057670">
    <property type="entry name" value="SH3_retrovirus"/>
</dbReference>
<comment type="caution">
    <text evidence="5">The sequence shown here is derived from an EMBL/GenBank/DDBJ whole genome shotgun (WGS) entry which is preliminary data.</text>
</comment>
<protein>
    <submittedName>
        <fullName evidence="5">Uncharacterized protein</fullName>
    </submittedName>
</protein>
<keyword evidence="1" id="KW-0175">Coiled coil</keyword>
<reference evidence="5" key="1">
    <citation type="submission" date="2018-05" db="EMBL/GenBank/DDBJ databases">
        <title>Draft genome of Mucuna pruriens seed.</title>
        <authorList>
            <person name="Nnadi N.E."/>
            <person name="Vos R."/>
            <person name="Hasami M.H."/>
            <person name="Devisetty U.K."/>
            <person name="Aguiy J.C."/>
        </authorList>
    </citation>
    <scope>NUCLEOTIDE SEQUENCE [LARGE SCALE GENOMIC DNA]</scope>
    <source>
        <strain evidence="5">JCA_2017</strain>
    </source>
</reference>
<gene>
    <name evidence="5" type="ORF">CR513_10486</name>
</gene>
<accession>A0A371HSA4</accession>
<keyword evidence="2" id="KW-0812">Transmembrane</keyword>
<keyword evidence="2" id="KW-1133">Transmembrane helix</keyword>
<evidence type="ECO:0000259" key="3">
    <source>
        <dbReference type="Pfam" id="PF13976"/>
    </source>
</evidence>
<evidence type="ECO:0000256" key="2">
    <source>
        <dbReference type="SAM" id="Phobius"/>
    </source>
</evidence>
<feature type="non-terminal residue" evidence="5">
    <location>
        <position position="1"/>
    </location>
</feature>
<feature type="transmembrane region" description="Helical" evidence="2">
    <location>
        <begin position="308"/>
        <end position="333"/>
    </location>
</feature>